<sequence length="212" mass="24241">MFRLLRDVNNARPLMHSNQSLVKVTEGLMKYPWQRLDSGLFSAIRNEMDAVLEAIFGLERSKMQNVQDITRILTQNVPQFTFTSWAVETCSCIEGQHEFVQGGFIQGSVINIPYNRINSLPPQGNLQALVRAVFEAYTPPRSNTCPVCDEPPERQLKVLDRLPLRLITGETFAREKESIQDIFSPIVVSAKDREDRDIQATYHLRCFIAKDI</sequence>
<proteinExistence type="predicted"/>
<evidence type="ECO:0000313" key="1">
    <source>
        <dbReference type="EMBL" id="TKX24931.1"/>
    </source>
</evidence>
<reference evidence="1 2" key="1">
    <citation type="submission" date="2018-02" db="EMBL/GenBank/DDBJ databases">
        <title>Draft genome sequences of Elsinoe sp., causing black scab on jojoba.</title>
        <authorList>
            <person name="Stodart B."/>
            <person name="Jeffress S."/>
            <person name="Ash G."/>
            <person name="Arun Chinnappa K."/>
        </authorList>
    </citation>
    <scope>NUCLEOTIDE SEQUENCE [LARGE SCALE GENOMIC DNA]</scope>
    <source>
        <strain evidence="1 2">Hillstone_2</strain>
    </source>
</reference>
<organism evidence="1 2">
    <name type="scientific">Elsinoe australis</name>
    <dbReference type="NCBI Taxonomy" id="40998"/>
    <lineage>
        <taxon>Eukaryota</taxon>
        <taxon>Fungi</taxon>
        <taxon>Dikarya</taxon>
        <taxon>Ascomycota</taxon>
        <taxon>Pezizomycotina</taxon>
        <taxon>Dothideomycetes</taxon>
        <taxon>Dothideomycetidae</taxon>
        <taxon>Myriangiales</taxon>
        <taxon>Elsinoaceae</taxon>
        <taxon>Elsinoe</taxon>
    </lineage>
</organism>
<dbReference type="Proteomes" id="UP000308133">
    <property type="component" value="Unassembled WGS sequence"/>
</dbReference>
<comment type="caution">
    <text evidence="1">The sequence shown here is derived from an EMBL/GenBank/DDBJ whole genome shotgun (WGS) entry which is preliminary data.</text>
</comment>
<dbReference type="EMBL" id="PTQR01000037">
    <property type="protein sequence ID" value="TKX24931.1"/>
    <property type="molecule type" value="Genomic_DNA"/>
</dbReference>
<gene>
    <name evidence="1" type="ORF">C1H76_2884</name>
</gene>
<name>A0A4U7B5V6_9PEZI</name>
<protein>
    <submittedName>
        <fullName evidence="1">Uncharacterized protein</fullName>
    </submittedName>
</protein>
<accession>A0A4U7B5V6</accession>
<evidence type="ECO:0000313" key="2">
    <source>
        <dbReference type="Proteomes" id="UP000308133"/>
    </source>
</evidence>
<dbReference type="AlphaFoldDB" id="A0A4U7B5V6"/>